<dbReference type="SMART" id="SM00220">
    <property type="entry name" value="S_TKc"/>
    <property type="match status" value="1"/>
</dbReference>
<protein>
    <submittedName>
        <fullName evidence="2">Kinase-like protein</fullName>
    </submittedName>
</protein>
<keyword evidence="2" id="KW-0418">Kinase</keyword>
<reference evidence="2" key="2">
    <citation type="submission" date="2021-08" db="EMBL/GenBank/DDBJ databases">
        <authorList>
            <person name="Gostincar C."/>
            <person name="Sun X."/>
            <person name="Song Z."/>
            <person name="Gunde-Cimerman N."/>
        </authorList>
    </citation>
    <scope>NUCLEOTIDE SEQUENCE</scope>
    <source>
        <strain evidence="2">EXF-9911</strain>
    </source>
</reference>
<keyword evidence="2" id="KW-0808">Transferase</keyword>
<dbReference type="InterPro" id="IPR011009">
    <property type="entry name" value="Kinase-like_dom_sf"/>
</dbReference>
<name>A0A9P8EUB4_AURME</name>
<proteinExistence type="predicted"/>
<dbReference type="GO" id="GO:0004672">
    <property type="term" value="F:protein kinase activity"/>
    <property type="evidence" value="ECO:0007669"/>
    <property type="project" value="InterPro"/>
</dbReference>
<evidence type="ECO:0000313" key="3">
    <source>
        <dbReference type="Proteomes" id="UP000779574"/>
    </source>
</evidence>
<feature type="non-terminal residue" evidence="2">
    <location>
        <position position="519"/>
    </location>
</feature>
<sequence length="519" mass="58934">MARIVSSSQIAAIHRDSSNLERIQKPPNAPPNTQWIGGYKVGVGGNGVATMWVLIDKSTHRAVHHVVIKDSFERASESTKETGLYKGIYQQLKDKGMDFGADPTHNIGHAAPEHRFLKEAYLQGLMTVPESSEEIYCNPLWGYARRLLDNPYSSAHNHWRLYMPLYDYGDLDNLIKSHYFAKKAIPEPFIWHTFICLMKAAVQLEARARSRPNNTDSDVIVVFDMKPGNILLAPPDTKKSFPIYPRPHLADLGGGNLTNKDDFENKIHSQHFAYTPGYMAPEMVKPSAGSQALLPNSVLRGTCTNVWQIGRVLEQMMKLRGGFPNIDYQPGRKEVDMIPQIIGWQGELPGQNYSMNLRRMVNRCLQFAPHKRPSPQNFLNYINNPGHPLFQGMDTFGSDAWFQDQQQKRTAAGPKPKPKDLHEDIAARAAEEEKHRRLTKARPYLRAWGPSRAAEFLFLDVFPPEELEVMYTDEANWWATDPQDLTDAKGRPVYPLPKATEEIDFDIQLDDESSSDHIM</sequence>
<accession>A0A9P8EUB4</accession>
<organism evidence="2 3">
    <name type="scientific">Aureobasidium melanogenum</name>
    <name type="common">Aureobasidium pullulans var. melanogenum</name>
    <dbReference type="NCBI Taxonomy" id="46634"/>
    <lineage>
        <taxon>Eukaryota</taxon>
        <taxon>Fungi</taxon>
        <taxon>Dikarya</taxon>
        <taxon>Ascomycota</taxon>
        <taxon>Pezizomycotina</taxon>
        <taxon>Dothideomycetes</taxon>
        <taxon>Dothideomycetidae</taxon>
        <taxon>Dothideales</taxon>
        <taxon>Saccotheciaceae</taxon>
        <taxon>Aureobasidium</taxon>
    </lineage>
</organism>
<gene>
    <name evidence="2" type="ORF">KCU76_g2869</name>
</gene>
<dbReference type="PROSITE" id="PS50011">
    <property type="entry name" value="PROTEIN_KINASE_DOM"/>
    <property type="match status" value="1"/>
</dbReference>
<dbReference type="Pfam" id="PF00069">
    <property type="entry name" value="Pkinase"/>
    <property type="match status" value="1"/>
</dbReference>
<dbReference type="AlphaFoldDB" id="A0A9P8EUB4"/>
<dbReference type="GO" id="GO:0005524">
    <property type="term" value="F:ATP binding"/>
    <property type="evidence" value="ECO:0007669"/>
    <property type="project" value="InterPro"/>
</dbReference>
<dbReference type="OrthoDB" id="310217at2759"/>
<reference evidence="2" key="1">
    <citation type="journal article" date="2021" name="J Fungi (Basel)">
        <title>Virulence traits and population genomics of the black yeast Aureobasidium melanogenum.</title>
        <authorList>
            <person name="Cernosa A."/>
            <person name="Sun X."/>
            <person name="Gostincar C."/>
            <person name="Fang C."/>
            <person name="Gunde-Cimerman N."/>
            <person name="Song Z."/>
        </authorList>
    </citation>
    <scope>NUCLEOTIDE SEQUENCE</scope>
    <source>
        <strain evidence="2">EXF-9911</strain>
    </source>
</reference>
<evidence type="ECO:0000259" key="1">
    <source>
        <dbReference type="PROSITE" id="PS50011"/>
    </source>
</evidence>
<dbReference type="PANTHER" id="PTHR44305:SF24">
    <property type="entry name" value="TYROSINE-PROTEIN KINASE C03B1.5-RELATED"/>
    <property type="match status" value="1"/>
</dbReference>
<dbReference type="EMBL" id="JAHFXF010000072">
    <property type="protein sequence ID" value="KAG9697623.1"/>
    <property type="molecule type" value="Genomic_DNA"/>
</dbReference>
<dbReference type="SUPFAM" id="SSF56112">
    <property type="entry name" value="Protein kinase-like (PK-like)"/>
    <property type="match status" value="1"/>
</dbReference>
<dbReference type="Gene3D" id="1.10.510.10">
    <property type="entry name" value="Transferase(Phosphotransferase) domain 1"/>
    <property type="match status" value="1"/>
</dbReference>
<dbReference type="PANTHER" id="PTHR44305">
    <property type="entry name" value="SI:DKEY-192D15.2-RELATED"/>
    <property type="match status" value="1"/>
</dbReference>
<comment type="caution">
    <text evidence="2">The sequence shown here is derived from an EMBL/GenBank/DDBJ whole genome shotgun (WGS) entry which is preliminary data.</text>
</comment>
<dbReference type="InterPro" id="IPR000719">
    <property type="entry name" value="Prot_kinase_dom"/>
</dbReference>
<dbReference type="Proteomes" id="UP000779574">
    <property type="component" value="Unassembled WGS sequence"/>
</dbReference>
<feature type="domain" description="Protein kinase" evidence="1">
    <location>
        <begin position="35"/>
        <end position="390"/>
    </location>
</feature>
<dbReference type="InterPro" id="IPR053083">
    <property type="entry name" value="TF_kinase-domain_protein"/>
</dbReference>
<evidence type="ECO:0000313" key="2">
    <source>
        <dbReference type="EMBL" id="KAG9697623.1"/>
    </source>
</evidence>